<accession>A0A8K0C7L2</accession>
<evidence type="ECO:0000313" key="3">
    <source>
        <dbReference type="Proteomes" id="UP000801492"/>
    </source>
</evidence>
<gene>
    <name evidence="2" type="ORF">ILUMI_24118</name>
</gene>
<evidence type="ECO:0000313" key="2">
    <source>
        <dbReference type="EMBL" id="KAF2882053.1"/>
    </source>
</evidence>
<evidence type="ECO:0000256" key="1">
    <source>
        <dbReference type="SAM" id="MobiDB-lite"/>
    </source>
</evidence>
<feature type="region of interest" description="Disordered" evidence="1">
    <location>
        <begin position="58"/>
        <end position="77"/>
    </location>
</feature>
<organism evidence="2 3">
    <name type="scientific">Ignelater luminosus</name>
    <name type="common">Cucubano</name>
    <name type="synonym">Pyrophorus luminosus</name>
    <dbReference type="NCBI Taxonomy" id="2038154"/>
    <lineage>
        <taxon>Eukaryota</taxon>
        <taxon>Metazoa</taxon>
        <taxon>Ecdysozoa</taxon>
        <taxon>Arthropoda</taxon>
        <taxon>Hexapoda</taxon>
        <taxon>Insecta</taxon>
        <taxon>Pterygota</taxon>
        <taxon>Neoptera</taxon>
        <taxon>Endopterygota</taxon>
        <taxon>Coleoptera</taxon>
        <taxon>Polyphaga</taxon>
        <taxon>Elateriformia</taxon>
        <taxon>Elateroidea</taxon>
        <taxon>Elateridae</taxon>
        <taxon>Agrypninae</taxon>
        <taxon>Pyrophorini</taxon>
        <taxon>Ignelater</taxon>
    </lineage>
</organism>
<sequence>MDFMRKRISRLQHVRNETIKREIDLQWTVIEEIEPRRLKWYGHMRRIEDSQWPKKTWKWQPHQRKKKRQTESRMEYPQIQKDQWEDKKAWRLGCKK</sequence>
<dbReference type="OrthoDB" id="6776761at2759"/>
<feature type="compositionally biased region" description="Basic residues" evidence="1">
    <location>
        <begin position="58"/>
        <end position="68"/>
    </location>
</feature>
<proteinExistence type="predicted"/>
<reference evidence="2" key="1">
    <citation type="submission" date="2019-08" db="EMBL/GenBank/DDBJ databases">
        <title>The genome of the North American firefly Photinus pyralis.</title>
        <authorList>
            <consortium name="Photinus pyralis genome working group"/>
            <person name="Fallon T.R."/>
            <person name="Sander Lower S.E."/>
            <person name="Weng J.-K."/>
        </authorList>
    </citation>
    <scope>NUCLEOTIDE SEQUENCE</scope>
    <source>
        <strain evidence="2">TRF0915ILg1</strain>
        <tissue evidence="2">Whole body</tissue>
    </source>
</reference>
<name>A0A8K0C7L2_IGNLU</name>
<comment type="caution">
    <text evidence="2">The sequence shown here is derived from an EMBL/GenBank/DDBJ whole genome shotgun (WGS) entry which is preliminary data.</text>
</comment>
<dbReference type="EMBL" id="VTPC01090657">
    <property type="protein sequence ID" value="KAF2882053.1"/>
    <property type="molecule type" value="Genomic_DNA"/>
</dbReference>
<dbReference type="Proteomes" id="UP000801492">
    <property type="component" value="Unassembled WGS sequence"/>
</dbReference>
<protein>
    <submittedName>
        <fullName evidence="2">Uncharacterized protein</fullName>
    </submittedName>
</protein>
<dbReference type="AlphaFoldDB" id="A0A8K0C7L2"/>
<keyword evidence="3" id="KW-1185">Reference proteome</keyword>